<dbReference type="NCBIfam" id="TIGR00229">
    <property type="entry name" value="sensory_box"/>
    <property type="match status" value="2"/>
</dbReference>
<dbReference type="PROSITE" id="PS50109">
    <property type="entry name" value="HIS_KIN"/>
    <property type="match status" value="1"/>
</dbReference>
<evidence type="ECO:0000259" key="6">
    <source>
        <dbReference type="PROSITE" id="PS50109"/>
    </source>
</evidence>
<organism evidence="9 10">
    <name type="scientific">Pseudodesulfovibrio profundus</name>
    <dbReference type="NCBI Taxonomy" id="57320"/>
    <lineage>
        <taxon>Bacteria</taxon>
        <taxon>Pseudomonadati</taxon>
        <taxon>Thermodesulfobacteriota</taxon>
        <taxon>Desulfovibrionia</taxon>
        <taxon>Desulfovibrionales</taxon>
        <taxon>Desulfovibrionaceae</taxon>
    </lineage>
</organism>
<dbReference type="SUPFAM" id="SSF55874">
    <property type="entry name" value="ATPase domain of HSP90 chaperone/DNA topoisomerase II/histidine kinase"/>
    <property type="match status" value="1"/>
</dbReference>
<evidence type="ECO:0000256" key="5">
    <source>
        <dbReference type="ARBA" id="ARBA00022777"/>
    </source>
</evidence>
<keyword evidence="10" id="KW-1185">Reference proteome</keyword>
<dbReference type="InterPro" id="IPR000700">
    <property type="entry name" value="PAS-assoc_C"/>
</dbReference>
<dbReference type="InterPro" id="IPR036097">
    <property type="entry name" value="HisK_dim/P_sf"/>
</dbReference>
<sequence>MSEQVSADSETRSLHALRVDLRKRLDSLAAIFGDEHAAVSAVMNDLVQYHDQLEKRERSLQSTLANLLEDMSQTSRTLNETGNRLDAILHAAKGLALVIVGNEEGNPILEFSRGAEEIFGYERSEILGHSIDRLYPVEVANVCALEDHSSIRTRMIRKSGEEFPAMHSCYPLHDSGGNHVNSLIIVMDNSRHEMTQKLIRESNERYMALALAAPVSILTFDHEGTITFVNDWHMRMVDRGTTHEYFLGKKVFDLPPVIYSGTSKKLRTVMDGKPVHMEDVHVPAYGDKKGGWYNVRLSPLVKEGTFSGGILILEDVTRRKRTELELKMLIDNSPIPLLKVEPTENGGIIRSLNPVAAAMFGRQALNSPIEKYLKVIVDEGELPEKNHGERCEVQTKSGVRQVIRTTHHPGGRFEVQAIMDVTVLIEAKEAAEDASRAKSDFIANISHEIRTPLNVLLGMLQLFSEEDLSDELVEMVEHATGAANSLLALLNDILDFTVVEARAIALDVQEFNLREVIKLLITPYALEGAAKGVDLQYAIAEDVPPLLCADVRRLRQILFHVISNGVKFTDEGRVLVEAVWEQEGDSQGSIHITVSDTGIGMSQEQMEHIFEPFRQGDGSRNRRHGGTGIGLAIVSEFVRAMGGSLTVESRLGKGSQFKIEVKASLPPC</sequence>
<dbReference type="OrthoDB" id="9762798at2"/>
<protein>
    <recommendedName>
        <fullName evidence="2">histidine kinase</fullName>
        <ecNumber evidence="2">2.7.13.3</ecNumber>
    </recommendedName>
</protein>
<dbReference type="InterPro" id="IPR003661">
    <property type="entry name" value="HisK_dim/P_dom"/>
</dbReference>
<feature type="domain" description="PAS" evidence="7">
    <location>
        <begin position="98"/>
        <end position="136"/>
    </location>
</feature>
<dbReference type="Proteomes" id="UP000219215">
    <property type="component" value="Chromosome DPRO"/>
</dbReference>
<dbReference type="InterPro" id="IPR035965">
    <property type="entry name" value="PAS-like_dom_sf"/>
</dbReference>
<dbReference type="AlphaFoldDB" id="A0A2C8F8N3"/>
<dbReference type="PROSITE" id="PS50113">
    <property type="entry name" value="PAC"/>
    <property type="match status" value="1"/>
</dbReference>
<dbReference type="PROSITE" id="PS50112">
    <property type="entry name" value="PAS"/>
    <property type="match status" value="1"/>
</dbReference>
<evidence type="ECO:0000313" key="9">
    <source>
        <dbReference type="EMBL" id="SOB58508.1"/>
    </source>
</evidence>
<dbReference type="CDD" id="cd16922">
    <property type="entry name" value="HATPase_EvgS-ArcB-TorS-like"/>
    <property type="match status" value="1"/>
</dbReference>
<dbReference type="InterPro" id="IPR005467">
    <property type="entry name" value="His_kinase_dom"/>
</dbReference>
<evidence type="ECO:0000256" key="3">
    <source>
        <dbReference type="ARBA" id="ARBA00022553"/>
    </source>
</evidence>
<keyword evidence="5 9" id="KW-0418">Kinase</keyword>
<dbReference type="InterPro" id="IPR003594">
    <property type="entry name" value="HATPase_dom"/>
</dbReference>
<gene>
    <name evidence="9" type="ORF">DPRO_1610</name>
</gene>
<dbReference type="SMART" id="SM00388">
    <property type="entry name" value="HisKA"/>
    <property type="match status" value="1"/>
</dbReference>
<dbReference type="EC" id="2.7.13.3" evidence="2"/>
<dbReference type="SMART" id="SM00091">
    <property type="entry name" value="PAS"/>
    <property type="match status" value="3"/>
</dbReference>
<evidence type="ECO:0000256" key="1">
    <source>
        <dbReference type="ARBA" id="ARBA00000085"/>
    </source>
</evidence>
<dbReference type="Gene3D" id="3.30.450.20">
    <property type="entry name" value="PAS domain"/>
    <property type="match status" value="2"/>
</dbReference>
<dbReference type="SUPFAM" id="SSF55785">
    <property type="entry name" value="PYP-like sensor domain (PAS domain)"/>
    <property type="match status" value="2"/>
</dbReference>
<dbReference type="Pfam" id="PF08448">
    <property type="entry name" value="PAS_4"/>
    <property type="match status" value="1"/>
</dbReference>
<dbReference type="GO" id="GO:0000155">
    <property type="term" value="F:phosphorelay sensor kinase activity"/>
    <property type="evidence" value="ECO:0007669"/>
    <property type="project" value="InterPro"/>
</dbReference>
<dbReference type="Gene3D" id="3.30.565.10">
    <property type="entry name" value="Histidine kinase-like ATPase, C-terminal domain"/>
    <property type="match status" value="1"/>
</dbReference>
<evidence type="ECO:0000259" key="7">
    <source>
        <dbReference type="PROSITE" id="PS50112"/>
    </source>
</evidence>
<feature type="domain" description="Histidine kinase" evidence="6">
    <location>
        <begin position="444"/>
        <end position="665"/>
    </location>
</feature>
<keyword evidence="4 9" id="KW-0808">Transferase</keyword>
<dbReference type="PRINTS" id="PR00344">
    <property type="entry name" value="BCTRLSENSOR"/>
</dbReference>
<dbReference type="SMART" id="SM00387">
    <property type="entry name" value="HATPase_c"/>
    <property type="match status" value="1"/>
</dbReference>
<proteinExistence type="predicted"/>
<dbReference type="Gene3D" id="1.10.287.130">
    <property type="match status" value="1"/>
</dbReference>
<dbReference type="InterPro" id="IPR000014">
    <property type="entry name" value="PAS"/>
</dbReference>
<dbReference type="PANTHER" id="PTHR43047:SF64">
    <property type="entry name" value="HISTIDINE KINASE CONTAINING CHEY-HOMOLOGOUS RECEIVER DOMAIN AND PAS DOMAIN-RELATED"/>
    <property type="match status" value="1"/>
</dbReference>
<dbReference type="Pfam" id="PF13426">
    <property type="entry name" value="PAS_9"/>
    <property type="match status" value="1"/>
</dbReference>
<accession>A0A2C8F8N3</accession>
<dbReference type="Pfam" id="PF02518">
    <property type="entry name" value="HATPase_c"/>
    <property type="match status" value="1"/>
</dbReference>
<dbReference type="CDD" id="cd00082">
    <property type="entry name" value="HisKA"/>
    <property type="match status" value="1"/>
</dbReference>
<dbReference type="RefSeq" id="WP_162291159.1">
    <property type="nucleotide sequence ID" value="NZ_LT907975.1"/>
</dbReference>
<evidence type="ECO:0000256" key="4">
    <source>
        <dbReference type="ARBA" id="ARBA00022679"/>
    </source>
</evidence>
<dbReference type="EMBL" id="LT907975">
    <property type="protein sequence ID" value="SOB58508.1"/>
    <property type="molecule type" value="Genomic_DNA"/>
</dbReference>
<dbReference type="InterPro" id="IPR004358">
    <property type="entry name" value="Sig_transdc_His_kin-like_C"/>
</dbReference>
<evidence type="ECO:0000259" key="8">
    <source>
        <dbReference type="PROSITE" id="PS50113"/>
    </source>
</evidence>
<comment type="catalytic activity">
    <reaction evidence="1">
        <text>ATP + protein L-histidine = ADP + protein N-phospho-L-histidine.</text>
        <dbReference type="EC" id="2.7.13.3"/>
    </reaction>
</comment>
<dbReference type="PANTHER" id="PTHR43047">
    <property type="entry name" value="TWO-COMPONENT HISTIDINE PROTEIN KINASE"/>
    <property type="match status" value="1"/>
</dbReference>
<dbReference type="InterPro" id="IPR013656">
    <property type="entry name" value="PAS_4"/>
</dbReference>
<dbReference type="InterPro" id="IPR036890">
    <property type="entry name" value="HATPase_C_sf"/>
</dbReference>
<keyword evidence="3" id="KW-0597">Phosphoprotein</keyword>
<evidence type="ECO:0000313" key="10">
    <source>
        <dbReference type="Proteomes" id="UP000219215"/>
    </source>
</evidence>
<feature type="domain" description="PAC" evidence="8">
    <location>
        <begin position="149"/>
        <end position="201"/>
    </location>
</feature>
<dbReference type="SUPFAM" id="SSF47384">
    <property type="entry name" value="Homodimeric domain of signal transducing histidine kinase"/>
    <property type="match status" value="1"/>
</dbReference>
<evidence type="ECO:0000256" key="2">
    <source>
        <dbReference type="ARBA" id="ARBA00012438"/>
    </source>
</evidence>
<dbReference type="KEGG" id="pprf:DPRO_1610"/>
<dbReference type="Pfam" id="PF00512">
    <property type="entry name" value="HisKA"/>
    <property type="match status" value="1"/>
</dbReference>
<dbReference type="FunFam" id="3.30.565.10:FF:000010">
    <property type="entry name" value="Sensor histidine kinase RcsC"/>
    <property type="match status" value="1"/>
</dbReference>
<name>A0A2C8F8N3_9BACT</name>
<dbReference type="CDD" id="cd00130">
    <property type="entry name" value="PAS"/>
    <property type="match status" value="1"/>
</dbReference>
<reference evidence="10" key="1">
    <citation type="submission" date="2017-09" db="EMBL/GenBank/DDBJ databases">
        <authorList>
            <person name="Regsiter A."/>
            <person name="William W."/>
        </authorList>
    </citation>
    <scope>NUCLEOTIDE SEQUENCE [LARGE SCALE GENOMIC DNA]</scope>
    <source>
        <strain evidence="10">500-1</strain>
    </source>
</reference>